<protein>
    <recommendedName>
        <fullName evidence="10">EGF-like domain-containing protein</fullName>
    </recommendedName>
</protein>
<dbReference type="OMA" id="IATHETY"/>
<keyword evidence="2" id="KW-0732">Signal</keyword>
<dbReference type="Pfam" id="PF23033">
    <property type="entry name" value="DUF7034"/>
    <property type="match status" value="1"/>
</dbReference>
<reference evidence="8 9" key="1">
    <citation type="submission" date="2015-12" db="EMBL/GenBank/DDBJ databases">
        <title>Dictyostelia acquired genes for synthesis and detection of signals that induce cell-type specialization by lateral gene transfer from prokaryotes.</title>
        <authorList>
            <person name="Gloeckner G."/>
            <person name="Schaap P."/>
        </authorList>
    </citation>
    <scope>NUCLEOTIDE SEQUENCE [LARGE SCALE GENOMIC DNA]</scope>
    <source>
        <strain evidence="8 9">TK</strain>
    </source>
</reference>
<keyword evidence="1" id="KW-1133">Transmembrane helix</keyword>
<evidence type="ECO:0000259" key="6">
    <source>
        <dbReference type="Pfam" id="PF24893"/>
    </source>
</evidence>
<dbReference type="FunCoup" id="A0A151Z3V9">
    <property type="interactions" value="286"/>
</dbReference>
<gene>
    <name evidence="8" type="ORF">DLAC_10825</name>
</gene>
<keyword evidence="1" id="KW-0812">Transmembrane</keyword>
<proteinExistence type="predicted"/>
<comment type="caution">
    <text evidence="8">The sequence shown here is derived from an EMBL/GenBank/DDBJ whole genome shotgun (WGS) entry which is preliminary data.</text>
</comment>
<accession>A0A151Z3V9</accession>
<dbReference type="InterPro" id="IPR054484">
    <property type="entry name" value="ComC_SSD"/>
</dbReference>
<evidence type="ECO:0000313" key="9">
    <source>
        <dbReference type="Proteomes" id="UP000076078"/>
    </source>
</evidence>
<feature type="signal peptide" evidence="2">
    <location>
        <begin position="1"/>
        <end position="20"/>
    </location>
</feature>
<keyword evidence="9" id="KW-1185">Reference proteome</keyword>
<dbReference type="InterPro" id="IPR055463">
    <property type="entry name" value="DUF7035"/>
</dbReference>
<dbReference type="Pfam" id="PF25820">
    <property type="entry name" value="DUF7949"/>
    <property type="match status" value="1"/>
</dbReference>
<dbReference type="EMBL" id="LODT01000049">
    <property type="protein sequence ID" value="KYQ88650.1"/>
    <property type="molecule type" value="Genomic_DNA"/>
</dbReference>
<feature type="domain" description="ComC supersandwich" evidence="3">
    <location>
        <begin position="1073"/>
        <end position="1269"/>
    </location>
</feature>
<dbReference type="Proteomes" id="UP000076078">
    <property type="component" value="Unassembled WGS sequence"/>
</dbReference>
<dbReference type="Pfam" id="PF24893">
    <property type="entry name" value="DUF7743"/>
    <property type="match status" value="1"/>
</dbReference>
<dbReference type="PANTHER" id="PTHR31378">
    <property type="entry name" value="EGF-LIKE DOMAIN-CONTAINING PROTEIN-RELATED-RELATED"/>
    <property type="match status" value="1"/>
</dbReference>
<keyword evidence="1" id="KW-0472">Membrane</keyword>
<feature type="domain" description="DUF7949" evidence="7">
    <location>
        <begin position="1007"/>
        <end position="1040"/>
    </location>
</feature>
<evidence type="ECO:0000256" key="2">
    <source>
        <dbReference type="SAM" id="SignalP"/>
    </source>
</evidence>
<dbReference type="InParanoid" id="A0A151Z3V9"/>
<dbReference type="InterPro" id="IPR055462">
    <property type="entry name" value="DUF7034"/>
</dbReference>
<dbReference type="InterPro" id="IPR056645">
    <property type="entry name" value="DUF7743"/>
</dbReference>
<evidence type="ECO:0000256" key="1">
    <source>
        <dbReference type="SAM" id="Phobius"/>
    </source>
</evidence>
<evidence type="ECO:0000313" key="8">
    <source>
        <dbReference type="EMBL" id="KYQ88650.1"/>
    </source>
</evidence>
<dbReference type="Pfam" id="PF23034">
    <property type="entry name" value="DUF7035"/>
    <property type="match status" value="1"/>
</dbReference>
<organism evidence="8 9">
    <name type="scientific">Tieghemostelium lacteum</name>
    <name type="common">Slime mold</name>
    <name type="synonym">Dictyostelium lacteum</name>
    <dbReference type="NCBI Taxonomy" id="361077"/>
    <lineage>
        <taxon>Eukaryota</taxon>
        <taxon>Amoebozoa</taxon>
        <taxon>Evosea</taxon>
        <taxon>Eumycetozoa</taxon>
        <taxon>Dictyostelia</taxon>
        <taxon>Dictyosteliales</taxon>
        <taxon>Raperosteliaceae</taxon>
        <taxon>Tieghemostelium</taxon>
    </lineage>
</organism>
<feature type="chain" id="PRO_5007592817" description="EGF-like domain-containing protein" evidence="2">
    <location>
        <begin position="21"/>
        <end position="1341"/>
    </location>
</feature>
<dbReference type="Pfam" id="PF22933">
    <property type="entry name" value="ComC_SSD"/>
    <property type="match status" value="1"/>
</dbReference>
<evidence type="ECO:0008006" key="10">
    <source>
        <dbReference type="Google" id="ProtNLM"/>
    </source>
</evidence>
<feature type="domain" description="DUF7035" evidence="5">
    <location>
        <begin position="649"/>
        <end position="765"/>
    </location>
</feature>
<sequence length="1341" mass="149001">MKYSIIFIFLLIFIFKHINCQFVVQKIIFDESNNFYSADGSKCIFRYSVIVDTGGSIFTALSNGETPYIDQFFGNTHYLSYKFNVPISQITPIILTVTTLSDTLNVNITNYSCDAIDFNLVDSLGISTFKTPPTTGVYSVLPLKFTMLEKSVTYNSLILSVNPSSGYNCYYRVHQIVNFFVYCYVVTQPVGSFEIIFKYLGNEIFRNEYSFILPSQSINYISTPQDGYGNFYQSPYSNTKNTYIFSKTVSPYPSMIRPNVDYRFLSNYMYISGSQSTPKTLLFIYNRNTNFEIGYTYFSTGQIESYNTTIMLAYPAETKSVLELIGSVTPAVTVSMENSKIVFLTLQYRQKALIFDNVPIAATFNNLATTIYINYPYGITGPNLNGSSPVINNQILIYFPPFFGSSYLVSTLGGPLTPPDNQTTDLVPPILVSINSRRLPNLSILVQMTITDNLSGVYMISAPFGDMTYRDLAKGTLVNGTFEKVFTYQYGDIFNTMDVYISIYDYSGNVRTETINPFIGENAAPSFQFVTRDTLPMIKEFYFASNNINVTSSGFSNILYIDFVDNSPIINSAIFFEPLYDNVILPQNIARGSWDSNIRRFVIPFYIPQKIFDGSLIYNITIPETTLSSVELQVIVGTNATLNIISTDADRMPPIISFYNVSSTVTTVRSITWSFDIEDIGSGLKDGILHIRSTFDYKPYIFSISSVGKNSRLDSYTFTINLESPYCYGNFYVSYLRLVDNGGAISEFNITANRETYFNPFYRVIPGIVPYSCQTVVSPPLIGDLQIVQTIISNSLLDVGSNSRTLNINFTIGDATYGVSKRHIPVLYLTSMLGEYISLPTSLVLHNGTKAYYIAKGEVPVGFGIQAPQPGVSDGVGILSLSISGYANTNYYVSGGYLNSSIIVHYSSTTPNVLSSSKLKYNLASSLTVYGKKFAPNSVISVTSALNTATNYTGISISSSMIYIDQLPGYISEDISITVFSNNIMSNVFLIPVEKSSDTPVIPSQQCTGTPLCGGTNNGVCSPTGCQCINGWQGNDCLSRTVNTTEPGINPNQPSIDNDFEVTLPNGETVTLKSLINLLSLDEYDHNNLLVSAHPLTIWKFSNLTTTTNSEKYHEYMYSTEITQSNVVTTVRCFIQWFKVQQTVNFAGQSIYMNPSTLKYRIELSNYYFGSGLNHLELVFSASVAPPNSDGQYCSYQETGTPVNEDSDYFKLQINSVSLYGRFVKRGIVDNRPQVLSNVIKTSESSTNITILIPHYQSNVLLDPDFSLLIDSTDAESKEGSVCSSKSTGLTRAQLAGIIVASVVGGLILIIIIVTIILKTSHNQKVLKIAIKMRGLLRRKE</sequence>
<dbReference type="InterPro" id="IPR057709">
    <property type="entry name" value="DUF7949"/>
</dbReference>
<evidence type="ECO:0000259" key="3">
    <source>
        <dbReference type="Pfam" id="PF22933"/>
    </source>
</evidence>
<evidence type="ECO:0000259" key="5">
    <source>
        <dbReference type="Pfam" id="PF23034"/>
    </source>
</evidence>
<feature type="transmembrane region" description="Helical" evidence="1">
    <location>
        <begin position="1295"/>
        <end position="1318"/>
    </location>
</feature>
<dbReference type="PANTHER" id="PTHR31378:SF17">
    <property type="match status" value="1"/>
</dbReference>
<evidence type="ECO:0000259" key="7">
    <source>
        <dbReference type="Pfam" id="PF25820"/>
    </source>
</evidence>
<feature type="domain" description="DUF7743" evidence="6">
    <location>
        <begin position="423"/>
        <end position="520"/>
    </location>
</feature>
<evidence type="ECO:0000259" key="4">
    <source>
        <dbReference type="Pfam" id="PF23033"/>
    </source>
</evidence>
<name>A0A151Z3V9_TIELA</name>
<feature type="domain" description="DUF7034" evidence="4">
    <location>
        <begin position="788"/>
        <end position="895"/>
    </location>
</feature>